<dbReference type="Proteomes" id="UP000297453">
    <property type="component" value="Unassembled WGS sequence"/>
</dbReference>
<dbReference type="InterPro" id="IPR039422">
    <property type="entry name" value="MarR/SlyA-like"/>
</dbReference>
<dbReference type="OrthoDB" id="9806864at2"/>
<dbReference type="RefSeq" id="WP_135584491.1">
    <property type="nucleotide sequence ID" value="NZ_RQEP01000005.1"/>
</dbReference>
<dbReference type="InterPro" id="IPR036390">
    <property type="entry name" value="WH_DNA-bd_sf"/>
</dbReference>
<dbReference type="Pfam" id="PF22381">
    <property type="entry name" value="Staph_reg_Sar_Rot"/>
    <property type="match status" value="1"/>
</dbReference>
<evidence type="ECO:0000256" key="1">
    <source>
        <dbReference type="ARBA" id="ARBA00004496"/>
    </source>
</evidence>
<dbReference type="GO" id="GO:0006950">
    <property type="term" value="P:response to stress"/>
    <property type="evidence" value="ECO:0007669"/>
    <property type="project" value="TreeGrafter"/>
</dbReference>
<evidence type="ECO:0000256" key="4">
    <source>
        <dbReference type="ARBA" id="ARBA00023125"/>
    </source>
</evidence>
<dbReference type="PROSITE" id="PS50995">
    <property type="entry name" value="HTH_MARR_2"/>
    <property type="match status" value="1"/>
</dbReference>
<comment type="caution">
    <text evidence="7">The sequence shown here is derived from an EMBL/GenBank/DDBJ whole genome shotgun (WGS) entry which is preliminary data.</text>
</comment>
<evidence type="ECO:0000256" key="5">
    <source>
        <dbReference type="ARBA" id="ARBA00023163"/>
    </source>
</evidence>
<evidence type="ECO:0000313" key="8">
    <source>
        <dbReference type="Proteomes" id="UP000297453"/>
    </source>
</evidence>
<keyword evidence="8" id="KW-1185">Reference proteome</keyword>
<gene>
    <name evidence="7" type="ORF">EHO59_02700</name>
</gene>
<keyword evidence="3" id="KW-0805">Transcription regulation</keyword>
<keyword evidence="2" id="KW-0963">Cytoplasm</keyword>
<accession>A0A4R9G7N6</accession>
<reference evidence="7" key="1">
    <citation type="journal article" date="2019" name="PLoS Negl. Trop. Dis.">
        <title>Revisiting the worldwide diversity of Leptospira species in the environment.</title>
        <authorList>
            <person name="Vincent A.T."/>
            <person name="Schiettekatte O."/>
            <person name="Bourhy P."/>
            <person name="Veyrier F.J."/>
            <person name="Picardeau M."/>
        </authorList>
    </citation>
    <scope>NUCLEOTIDE SEQUENCE [LARGE SCALE GENOMIC DNA]</scope>
    <source>
        <strain evidence="7">SSS9</strain>
    </source>
</reference>
<dbReference type="InterPro" id="IPR000835">
    <property type="entry name" value="HTH_MarR-typ"/>
</dbReference>
<dbReference type="PANTHER" id="PTHR33164:SF5">
    <property type="entry name" value="ORGANIC HYDROPEROXIDE RESISTANCE TRANSCRIPTIONAL REGULATOR"/>
    <property type="match status" value="1"/>
</dbReference>
<dbReference type="GO" id="GO:0003700">
    <property type="term" value="F:DNA-binding transcription factor activity"/>
    <property type="evidence" value="ECO:0007669"/>
    <property type="project" value="InterPro"/>
</dbReference>
<dbReference type="AlphaFoldDB" id="A0A4R9G7N6"/>
<dbReference type="Gene3D" id="1.10.10.10">
    <property type="entry name" value="Winged helix-like DNA-binding domain superfamily/Winged helix DNA-binding domain"/>
    <property type="match status" value="1"/>
</dbReference>
<evidence type="ECO:0000256" key="3">
    <source>
        <dbReference type="ARBA" id="ARBA00023015"/>
    </source>
</evidence>
<protein>
    <submittedName>
        <fullName evidence="7">MarR family transcriptional regulator</fullName>
    </submittedName>
</protein>
<evidence type="ECO:0000259" key="6">
    <source>
        <dbReference type="PROSITE" id="PS50995"/>
    </source>
</evidence>
<dbReference type="SMART" id="SM00347">
    <property type="entry name" value="HTH_MARR"/>
    <property type="match status" value="1"/>
</dbReference>
<evidence type="ECO:0000313" key="7">
    <source>
        <dbReference type="EMBL" id="TGK07040.1"/>
    </source>
</evidence>
<dbReference type="PANTHER" id="PTHR33164">
    <property type="entry name" value="TRANSCRIPTIONAL REGULATOR, MARR FAMILY"/>
    <property type="match status" value="1"/>
</dbReference>
<dbReference type="GO" id="GO:0005737">
    <property type="term" value="C:cytoplasm"/>
    <property type="evidence" value="ECO:0007669"/>
    <property type="project" value="UniProtKB-SubCell"/>
</dbReference>
<comment type="subcellular location">
    <subcellularLocation>
        <location evidence="1">Cytoplasm</location>
    </subcellularLocation>
</comment>
<dbReference type="FunFam" id="1.10.10.10:FF:000163">
    <property type="entry name" value="MarR family transcriptional regulator"/>
    <property type="match status" value="1"/>
</dbReference>
<keyword evidence="5" id="KW-0804">Transcription</keyword>
<dbReference type="SUPFAM" id="SSF46785">
    <property type="entry name" value="Winged helix' DNA-binding domain"/>
    <property type="match status" value="1"/>
</dbReference>
<dbReference type="InterPro" id="IPR055166">
    <property type="entry name" value="Transc_reg_Sar_Rot_HTH"/>
</dbReference>
<sequence length="149" mass="17174">MNYESLKLEKQLCFSLYATSRAVTALYRPLLEEMGITYSQYLVLLVLWETDSIPLKEIGDRLFLDSGTLTPLLKKMEKNGFLTRARSEEDERNLVVRLTIKGRNLRKKALCIPERLLESSGLVVEKVVAMKKDLDKLMLHLEEKVRNSA</sequence>
<dbReference type="GO" id="GO:0003677">
    <property type="term" value="F:DNA binding"/>
    <property type="evidence" value="ECO:0007669"/>
    <property type="project" value="UniProtKB-KW"/>
</dbReference>
<dbReference type="InterPro" id="IPR036388">
    <property type="entry name" value="WH-like_DNA-bd_sf"/>
</dbReference>
<evidence type="ECO:0000256" key="2">
    <source>
        <dbReference type="ARBA" id="ARBA00022490"/>
    </source>
</evidence>
<keyword evidence="4" id="KW-0238">DNA-binding</keyword>
<name>A0A4R9G7N6_9LEPT</name>
<dbReference type="EMBL" id="RQEP01000005">
    <property type="protein sequence ID" value="TGK07040.1"/>
    <property type="molecule type" value="Genomic_DNA"/>
</dbReference>
<proteinExistence type="predicted"/>
<feature type="domain" description="HTH marR-type" evidence="6">
    <location>
        <begin position="9"/>
        <end position="139"/>
    </location>
</feature>
<organism evidence="7 8">
    <name type="scientific">Leptospira semungkisensis</name>
    <dbReference type="NCBI Taxonomy" id="2484985"/>
    <lineage>
        <taxon>Bacteria</taxon>
        <taxon>Pseudomonadati</taxon>
        <taxon>Spirochaetota</taxon>
        <taxon>Spirochaetia</taxon>
        <taxon>Leptospirales</taxon>
        <taxon>Leptospiraceae</taxon>
        <taxon>Leptospira</taxon>
    </lineage>
</organism>